<dbReference type="SUPFAM" id="SSF46894">
    <property type="entry name" value="C-terminal effector domain of the bipartite response regulators"/>
    <property type="match status" value="1"/>
</dbReference>
<dbReference type="InterPro" id="IPR011006">
    <property type="entry name" value="CheY-like_superfamily"/>
</dbReference>
<gene>
    <name evidence="3" type="ORF">SAMN05443432_103232</name>
</gene>
<dbReference type="GO" id="GO:0006355">
    <property type="term" value="P:regulation of DNA-templated transcription"/>
    <property type="evidence" value="ECO:0007669"/>
    <property type="project" value="InterPro"/>
</dbReference>
<keyword evidence="1 3" id="KW-0238">DNA-binding</keyword>
<dbReference type="InterPro" id="IPR039420">
    <property type="entry name" value="WalR-like"/>
</dbReference>
<dbReference type="Gene3D" id="1.10.10.10">
    <property type="entry name" value="Winged helix-like DNA-binding domain superfamily/Winged helix DNA-binding domain"/>
    <property type="match status" value="1"/>
</dbReference>
<dbReference type="InterPro" id="IPR000792">
    <property type="entry name" value="Tscrpt_reg_LuxR_C"/>
</dbReference>
<evidence type="ECO:0000256" key="1">
    <source>
        <dbReference type="ARBA" id="ARBA00023125"/>
    </source>
</evidence>
<organism evidence="3 4">
    <name type="scientific">Roseovarius litoreus</name>
    <dbReference type="NCBI Taxonomy" id="1155722"/>
    <lineage>
        <taxon>Bacteria</taxon>
        <taxon>Pseudomonadati</taxon>
        <taxon>Pseudomonadota</taxon>
        <taxon>Alphaproteobacteria</taxon>
        <taxon>Rhodobacterales</taxon>
        <taxon>Roseobacteraceae</taxon>
        <taxon>Roseovarius</taxon>
    </lineage>
</organism>
<dbReference type="Pfam" id="PF00196">
    <property type="entry name" value="GerE"/>
    <property type="match status" value="1"/>
</dbReference>
<dbReference type="EMBL" id="FRCB01000003">
    <property type="protein sequence ID" value="SHL87623.1"/>
    <property type="molecule type" value="Genomic_DNA"/>
</dbReference>
<dbReference type="PANTHER" id="PTHR43214">
    <property type="entry name" value="TWO-COMPONENT RESPONSE REGULATOR"/>
    <property type="match status" value="1"/>
</dbReference>
<evidence type="ECO:0000313" key="4">
    <source>
        <dbReference type="Proteomes" id="UP000322545"/>
    </source>
</evidence>
<dbReference type="InterPro" id="IPR016032">
    <property type="entry name" value="Sig_transdc_resp-reg_C-effctor"/>
</dbReference>
<accession>A0A1M7E7C4</accession>
<reference evidence="3 4" key="1">
    <citation type="submission" date="2016-11" db="EMBL/GenBank/DDBJ databases">
        <authorList>
            <person name="Varghese N."/>
            <person name="Submissions S."/>
        </authorList>
    </citation>
    <scope>NUCLEOTIDE SEQUENCE [LARGE SCALE GENOMIC DNA]</scope>
    <source>
        <strain evidence="3 4">DSM 28249</strain>
    </source>
</reference>
<name>A0A1M7E7C4_9RHOB</name>
<evidence type="ECO:0000313" key="3">
    <source>
        <dbReference type="EMBL" id="SHL87623.1"/>
    </source>
</evidence>
<dbReference type="CDD" id="cd06170">
    <property type="entry name" value="LuxR_C_like"/>
    <property type="match status" value="1"/>
</dbReference>
<dbReference type="InterPro" id="IPR036388">
    <property type="entry name" value="WH-like_DNA-bd_sf"/>
</dbReference>
<dbReference type="RefSeq" id="WP_149779024.1">
    <property type="nucleotide sequence ID" value="NZ_FRCB01000003.1"/>
</dbReference>
<evidence type="ECO:0000259" key="2">
    <source>
        <dbReference type="PROSITE" id="PS50043"/>
    </source>
</evidence>
<feature type="domain" description="HTH luxR-type" evidence="2">
    <location>
        <begin position="148"/>
        <end position="213"/>
    </location>
</feature>
<dbReference type="Proteomes" id="UP000322545">
    <property type="component" value="Unassembled WGS sequence"/>
</dbReference>
<dbReference type="SUPFAM" id="SSF52172">
    <property type="entry name" value="CheY-like"/>
    <property type="match status" value="1"/>
</dbReference>
<dbReference type="PRINTS" id="PR00038">
    <property type="entry name" value="HTHLUXR"/>
</dbReference>
<sequence length="215" mass="23694">MKQQVNVISANSVVRLGVGAMLQGLGKYETCNEFNSVNDADAALKSQRGTVNIVDLSGSSRTRQNTKLSHRLIRLIENHHVLALCDLNDMDMAIALADAGCAGLLTAEVESSELDEALTRILHGRSFIGQSLTTKLLFSRRQQQEREICKSELGLSVREQQVANRIKSGLSNPLIADELGISERTVKHYVSTLKDKLNAVNRTQIAVFLQRIEPI</sequence>
<dbReference type="SMART" id="SM00421">
    <property type="entry name" value="HTH_LUXR"/>
    <property type="match status" value="1"/>
</dbReference>
<proteinExistence type="predicted"/>
<dbReference type="Gene3D" id="3.40.50.2300">
    <property type="match status" value="1"/>
</dbReference>
<keyword evidence="4" id="KW-1185">Reference proteome</keyword>
<protein>
    <submittedName>
        <fullName evidence="3">DNA-binding response regulator, NarL/FixJ family, contains REC and HTH domains</fullName>
    </submittedName>
</protein>
<dbReference type="AlphaFoldDB" id="A0A1M7E7C4"/>
<dbReference type="PROSITE" id="PS50043">
    <property type="entry name" value="HTH_LUXR_2"/>
    <property type="match status" value="1"/>
</dbReference>
<dbReference type="GO" id="GO:0003677">
    <property type="term" value="F:DNA binding"/>
    <property type="evidence" value="ECO:0007669"/>
    <property type="project" value="UniProtKB-KW"/>
</dbReference>